<dbReference type="Pfam" id="PF13434">
    <property type="entry name" value="Lys_Orn_oxgnase"/>
    <property type="match status" value="1"/>
</dbReference>
<feature type="region of interest" description="Disordered" evidence="11">
    <location>
        <begin position="467"/>
        <end position="509"/>
    </location>
</feature>
<dbReference type="EMBL" id="CP119935">
    <property type="protein sequence ID" value="WFD02583.1"/>
    <property type="molecule type" value="Genomic_DNA"/>
</dbReference>
<dbReference type="PANTHER" id="PTHR42802">
    <property type="entry name" value="MONOOXYGENASE"/>
    <property type="match status" value="1"/>
</dbReference>
<keyword evidence="8 12" id="KW-0560">Oxidoreductase</keyword>
<dbReference type="GO" id="GO:0016491">
    <property type="term" value="F:oxidoreductase activity"/>
    <property type="evidence" value="ECO:0007669"/>
    <property type="project" value="UniProtKB-KW"/>
</dbReference>
<keyword evidence="13" id="KW-1185">Reference proteome</keyword>
<sequence length="562" mass="62471">MSERVYDLVGIGFGPANLALCISLHENDEAKVKNYSMLFLEKQPQFAWYVHPSFLLPGTQLQVSPMKDLATMRDPTSSYSFLNFLHTQGRLMQYINREEKVPSRREWSAYLAWAAQRMDSYVKYSRTVSDIQPVERNGKVVYLKVLSKNTITGELETVYARNVTTAVGGSANVPDAFKPMYTWSPSRPDDVSRVVHASSFLPQMERLEKVLQRLQLDRPSAPLRLAVIGGGQSSAEMLCYLRDRFPEADLDMILRASALVPSDDSPFVNSAAFDPSSVTTFWESSARARRAQLDEFKRTNYSVVRNDLLSQVYEMVYDQEIDYQDLYMAKKGTVRIMASTRLLDAQQVEDSRIRITTSTTAGDPVNRTDEYDAVFLGTGYQRAASTLPFFHTLKQHFPMLSTEGVQQLRDDELAQDDQIAASPNPDAARALARGITRDYRLVPSDPARWRHDAVSAVSLHPTVLERIPQSRVGREGSRESSVASARRGDSGYNSNAPGTPGPEDADAANSEQSANVYVFGCNEYTHGLSDSLMSMVAHRAGVVSASLLAAAPLAGRSSRGTK</sequence>
<dbReference type="InterPro" id="IPR025700">
    <property type="entry name" value="Lys/Orn_oxygenase"/>
</dbReference>
<evidence type="ECO:0000256" key="5">
    <source>
        <dbReference type="ARBA" id="ARBA00022630"/>
    </source>
</evidence>
<name>A0AAF0ISU8_9BASI</name>
<comment type="catalytic activity">
    <reaction evidence="10">
        <text>L-ornithine + NADH + O2 = N(5)-hydroxy-L-ornithine + NAD(+) + H2O</text>
        <dbReference type="Rhea" id="RHEA:41512"/>
        <dbReference type="ChEBI" id="CHEBI:15377"/>
        <dbReference type="ChEBI" id="CHEBI:15379"/>
        <dbReference type="ChEBI" id="CHEBI:46911"/>
        <dbReference type="ChEBI" id="CHEBI:57540"/>
        <dbReference type="ChEBI" id="CHEBI:57945"/>
        <dbReference type="ChEBI" id="CHEBI:78275"/>
        <dbReference type="EC" id="1.14.13.196"/>
    </reaction>
</comment>
<evidence type="ECO:0000256" key="3">
    <source>
        <dbReference type="ARBA" id="ARBA00007588"/>
    </source>
</evidence>
<keyword evidence="7" id="KW-0521">NADP</keyword>
<comment type="pathway">
    <text evidence="2">Siderophore biosynthesis.</text>
</comment>
<protein>
    <recommendedName>
        <fullName evidence="4">L-ornithine N(5)-monooxygenase [NAD(P)H]</fullName>
        <ecNumber evidence="4">1.14.13.196</ecNumber>
    </recommendedName>
</protein>
<comment type="similarity">
    <text evidence="3">Belongs to the lysine N(6)-hydroxylase/L-ornithine N(5)-oxygenase family.</text>
</comment>
<keyword evidence="5" id="KW-0285">Flavoprotein</keyword>
<reference evidence="12" key="1">
    <citation type="submission" date="2023-03" db="EMBL/GenBank/DDBJ databases">
        <title>Mating type loci evolution in Malassezia.</title>
        <authorList>
            <person name="Coelho M.A."/>
        </authorList>
    </citation>
    <scope>NUCLEOTIDE SEQUENCE</scope>
    <source>
        <strain evidence="12">CBS 7876</strain>
    </source>
</reference>
<evidence type="ECO:0000256" key="7">
    <source>
        <dbReference type="ARBA" id="ARBA00022857"/>
    </source>
</evidence>
<evidence type="ECO:0000313" key="13">
    <source>
        <dbReference type="Proteomes" id="UP001214603"/>
    </source>
</evidence>
<dbReference type="SUPFAM" id="SSF51905">
    <property type="entry name" value="FAD/NAD(P)-binding domain"/>
    <property type="match status" value="1"/>
</dbReference>
<comment type="catalytic activity">
    <reaction evidence="9">
        <text>L-ornithine + NADPH + O2 = N(5)-hydroxy-L-ornithine + NADP(+) + H2O</text>
        <dbReference type="Rhea" id="RHEA:41508"/>
        <dbReference type="ChEBI" id="CHEBI:15377"/>
        <dbReference type="ChEBI" id="CHEBI:15379"/>
        <dbReference type="ChEBI" id="CHEBI:46911"/>
        <dbReference type="ChEBI" id="CHEBI:57783"/>
        <dbReference type="ChEBI" id="CHEBI:58349"/>
        <dbReference type="ChEBI" id="CHEBI:78275"/>
        <dbReference type="EC" id="1.14.13.196"/>
    </reaction>
</comment>
<dbReference type="Proteomes" id="UP001214603">
    <property type="component" value="Chromosome 2"/>
</dbReference>
<evidence type="ECO:0000256" key="10">
    <source>
        <dbReference type="ARBA" id="ARBA00049248"/>
    </source>
</evidence>
<evidence type="ECO:0000256" key="11">
    <source>
        <dbReference type="SAM" id="MobiDB-lite"/>
    </source>
</evidence>
<dbReference type="GO" id="GO:0006879">
    <property type="term" value="P:intracellular iron ion homeostasis"/>
    <property type="evidence" value="ECO:0007669"/>
    <property type="project" value="TreeGrafter"/>
</dbReference>
<comment type="cofactor">
    <cofactor evidence="1">
        <name>FAD</name>
        <dbReference type="ChEBI" id="CHEBI:57692"/>
    </cofactor>
</comment>
<dbReference type="PANTHER" id="PTHR42802:SF1">
    <property type="entry name" value="L-ORNITHINE N(5)-MONOOXYGENASE"/>
    <property type="match status" value="1"/>
</dbReference>
<dbReference type="AlphaFoldDB" id="A0AAF0ISU8"/>
<evidence type="ECO:0000256" key="9">
    <source>
        <dbReference type="ARBA" id="ARBA00047598"/>
    </source>
</evidence>
<organism evidence="12 13">
    <name type="scientific">Malassezia obtusa</name>
    <dbReference type="NCBI Taxonomy" id="76774"/>
    <lineage>
        <taxon>Eukaryota</taxon>
        <taxon>Fungi</taxon>
        <taxon>Dikarya</taxon>
        <taxon>Basidiomycota</taxon>
        <taxon>Ustilaginomycotina</taxon>
        <taxon>Malasseziomycetes</taxon>
        <taxon>Malasseziales</taxon>
        <taxon>Malasseziaceae</taxon>
        <taxon>Malassezia</taxon>
    </lineage>
</organism>
<evidence type="ECO:0000256" key="6">
    <source>
        <dbReference type="ARBA" id="ARBA00022827"/>
    </source>
</evidence>
<accession>A0AAF0ISU8</accession>
<proteinExistence type="inferred from homology"/>
<evidence type="ECO:0000256" key="4">
    <source>
        <dbReference type="ARBA" id="ARBA00012881"/>
    </source>
</evidence>
<keyword evidence="6" id="KW-0274">FAD</keyword>
<evidence type="ECO:0000313" key="12">
    <source>
        <dbReference type="EMBL" id="WFD02583.1"/>
    </source>
</evidence>
<evidence type="ECO:0000256" key="1">
    <source>
        <dbReference type="ARBA" id="ARBA00001974"/>
    </source>
</evidence>
<dbReference type="Gene3D" id="3.50.50.60">
    <property type="entry name" value="FAD/NAD(P)-binding domain"/>
    <property type="match status" value="2"/>
</dbReference>
<evidence type="ECO:0000256" key="8">
    <source>
        <dbReference type="ARBA" id="ARBA00023002"/>
    </source>
</evidence>
<dbReference type="EC" id="1.14.13.196" evidence="4"/>
<gene>
    <name evidence="12" type="ORF">MOBT1_001263</name>
</gene>
<dbReference type="InterPro" id="IPR036188">
    <property type="entry name" value="FAD/NAD-bd_sf"/>
</dbReference>
<evidence type="ECO:0000256" key="2">
    <source>
        <dbReference type="ARBA" id="ARBA00004924"/>
    </source>
</evidence>